<dbReference type="Proteomes" id="UP000501690">
    <property type="component" value="Linkage Group LG3"/>
</dbReference>
<accession>A0A4D6LDG9</accession>
<organism evidence="1 2">
    <name type="scientific">Vigna unguiculata</name>
    <name type="common">Cowpea</name>
    <dbReference type="NCBI Taxonomy" id="3917"/>
    <lineage>
        <taxon>Eukaryota</taxon>
        <taxon>Viridiplantae</taxon>
        <taxon>Streptophyta</taxon>
        <taxon>Embryophyta</taxon>
        <taxon>Tracheophyta</taxon>
        <taxon>Spermatophyta</taxon>
        <taxon>Magnoliopsida</taxon>
        <taxon>eudicotyledons</taxon>
        <taxon>Gunneridae</taxon>
        <taxon>Pentapetalae</taxon>
        <taxon>rosids</taxon>
        <taxon>fabids</taxon>
        <taxon>Fabales</taxon>
        <taxon>Fabaceae</taxon>
        <taxon>Papilionoideae</taxon>
        <taxon>50 kb inversion clade</taxon>
        <taxon>NPAAA clade</taxon>
        <taxon>indigoferoid/millettioid clade</taxon>
        <taxon>Phaseoleae</taxon>
        <taxon>Vigna</taxon>
    </lineage>
</organism>
<name>A0A4D6LDG9_VIGUN</name>
<keyword evidence="2" id="KW-1185">Reference proteome</keyword>
<dbReference type="EMBL" id="CP039347">
    <property type="protein sequence ID" value="QCD86642.1"/>
    <property type="molecule type" value="Genomic_DNA"/>
</dbReference>
<sequence>MLIRLGVEVVSVWVVFVGLLHERTVVSIGFLAQATRCSLAQTRRDRLSEKSQEAIVPLFELSPRRKELGLAREPSRLSETFLPERGVGR</sequence>
<reference evidence="1 2" key="1">
    <citation type="submission" date="2019-04" db="EMBL/GenBank/DDBJ databases">
        <title>An improved genome assembly and genetic linkage map for asparagus bean, Vigna unguiculata ssp. sesquipedialis.</title>
        <authorList>
            <person name="Xia Q."/>
            <person name="Zhang R."/>
            <person name="Dong Y."/>
        </authorList>
    </citation>
    <scope>NUCLEOTIDE SEQUENCE [LARGE SCALE GENOMIC DNA]</scope>
    <source>
        <tissue evidence="1">Leaf</tissue>
    </source>
</reference>
<dbReference type="AlphaFoldDB" id="A0A4D6LDG9"/>
<evidence type="ECO:0000313" key="1">
    <source>
        <dbReference type="EMBL" id="QCD86642.1"/>
    </source>
</evidence>
<protein>
    <submittedName>
        <fullName evidence="1">Uncharacterized protein</fullName>
    </submittedName>
</protein>
<evidence type="ECO:0000313" key="2">
    <source>
        <dbReference type="Proteomes" id="UP000501690"/>
    </source>
</evidence>
<proteinExistence type="predicted"/>
<gene>
    <name evidence="1" type="ORF">DEO72_LG3g1166</name>
</gene>